<dbReference type="Gene3D" id="3.40.50.720">
    <property type="entry name" value="NAD(P)-binding Rossmann-like Domain"/>
    <property type="match status" value="1"/>
</dbReference>
<dbReference type="PANTHER" id="PTHR43362:SF1">
    <property type="entry name" value="MANNITOL DEHYDROGENASE 2-RELATED"/>
    <property type="match status" value="1"/>
</dbReference>
<dbReference type="Pfam" id="PF01232">
    <property type="entry name" value="Mannitol_dh"/>
    <property type="match status" value="1"/>
</dbReference>
<dbReference type="GO" id="GO:0016616">
    <property type="term" value="F:oxidoreductase activity, acting on the CH-OH group of donors, NAD or NADP as acceptor"/>
    <property type="evidence" value="ECO:0007669"/>
    <property type="project" value="TreeGrafter"/>
</dbReference>
<dbReference type="PANTHER" id="PTHR43362">
    <property type="entry name" value="MANNITOL DEHYDROGENASE DSF1-RELATED"/>
    <property type="match status" value="1"/>
</dbReference>
<dbReference type="Gene3D" id="1.10.1040.10">
    <property type="entry name" value="N-(1-d-carboxylethyl)-l-norvaline Dehydrogenase, domain 2"/>
    <property type="match status" value="1"/>
</dbReference>
<dbReference type="EMBL" id="SELH01000025">
    <property type="protein sequence ID" value="TWP26534.1"/>
    <property type="molecule type" value="Genomic_DNA"/>
</dbReference>
<dbReference type="InterPro" id="IPR023027">
    <property type="entry name" value="Mannitol_DH_CS"/>
</dbReference>
<dbReference type="InterPro" id="IPR050988">
    <property type="entry name" value="Mannitol_DH/Oxidoreductase"/>
</dbReference>
<evidence type="ECO:0000256" key="1">
    <source>
        <dbReference type="ARBA" id="ARBA00023002"/>
    </source>
</evidence>
<dbReference type="Pfam" id="PF08125">
    <property type="entry name" value="Mannitol_dh_C"/>
    <property type="match status" value="1"/>
</dbReference>
<accession>A0A563D9S3</accession>
<dbReference type="InterPro" id="IPR000669">
    <property type="entry name" value="Mannitol_DH"/>
</dbReference>
<dbReference type="PROSITE" id="PS00974">
    <property type="entry name" value="MANNITOL_DHGENASE"/>
    <property type="match status" value="1"/>
</dbReference>
<dbReference type="SUPFAM" id="SSF51735">
    <property type="entry name" value="NAD(P)-binding Rossmann-fold domains"/>
    <property type="match status" value="1"/>
</dbReference>
<dbReference type="GO" id="GO:0019594">
    <property type="term" value="P:mannitol metabolic process"/>
    <property type="evidence" value="ECO:0007669"/>
    <property type="project" value="InterPro"/>
</dbReference>
<proteinExistence type="predicted"/>
<dbReference type="InterPro" id="IPR013328">
    <property type="entry name" value="6PGD_dom2"/>
</dbReference>
<dbReference type="InterPro" id="IPR013118">
    <property type="entry name" value="Mannitol_DH_C"/>
</dbReference>
<reference evidence="5 6" key="1">
    <citation type="submission" date="2019-02" db="EMBL/GenBank/DDBJ databases">
        <title>Apibacter muscae sp. nov.: a novel member of the house fly microbiota.</title>
        <authorList>
            <person name="Park R."/>
        </authorList>
    </citation>
    <scope>NUCLEOTIDE SEQUENCE [LARGE SCALE GENOMIC DNA]</scope>
    <source>
        <strain evidence="5 6">AL1</strain>
    </source>
</reference>
<evidence type="ECO:0000256" key="2">
    <source>
        <dbReference type="ARBA" id="ARBA00023027"/>
    </source>
</evidence>
<evidence type="ECO:0000259" key="3">
    <source>
        <dbReference type="Pfam" id="PF01232"/>
    </source>
</evidence>
<dbReference type="Proteomes" id="UP000319499">
    <property type="component" value="Unassembled WGS sequence"/>
</dbReference>
<dbReference type="InterPro" id="IPR008927">
    <property type="entry name" value="6-PGluconate_DH-like_C_sf"/>
</dbReference>
<comment type="caution">
    <text evidence="5">The sequence shown here is derived from an EMBL/GenBank/DDBJ whole genome shotgun (WGS) entry which is preliminary data.</text>
</comment>
<evidence type="ECO:0000313" key="5">
    <source>
        <dbReference type="EMBL" id="TWP26534.1"/>
    </source>
</evidence>
<keyword evidence="6" id="KW-1185">Reference proteome</keyword>
<dbReference type="AlphaFoldDB" id="A0A563D9S3"/>
<dbReference type="OrthoDB" id="9768714at2"/>
<gene>
    <name evidence="5" type="ORF">ETU09_08190</name>
</gene>
<dbReference type="InterPro" id="IPR013131">
    <property type="entry name" value="Mannitol_DH_N"/>
</dbReference>
<keyword evidence="1" id="KW-0560">Oxidoreductase</keyword>
<keyword evidence="2" id="KW-0520">NAD</keyword>
<organism evidence="5 6">
    <name type="scientific">Apibacter muscae</name>
    <dbReference type="NCBI Taxonomy" id="2509004"/>
    <lineage>
        <taxon>Bacteria</taxon>
        <taxon>Pseudomonadati</taxon>
        <taxon>Bacteroidota</taxon>
        <taxon>Flavobacteriia</taxon>
        <taxon>Flavobacteriales</taxon>
        <taxon>Weeksellaceae</taxon>
        <taxon>Apibacter</taxon>
    </lineage>
</organism>
<dbReference type="InterPro" id="IPR036291">
    <property type="entry name" value="NAD(P)-bd_dom_sf"/>
</dbReference>
<dbReference type="RefSeq" id="WP_146293049.1">
    <property type="nucleotide sequence ID" value="NZ_SELH01000025.1"/>
</dbReference>
<evidence type="ECO:0000313" key="6">
    <source>
        <dbReference type="Proteomes" id="UP000319499"/>
    </source>
</evidence>
<dbReference type="PRINTS" id="PR00084">
    <property type="entry name" value="MTLDHDRGNASE"/>
</dbReference>
<dbReference type="SUPFAM" id="SSF48179">
    <property type="entry name" value="6-phosphogluconate dehydrogenase C-terminal domain-like"/>
    <property type="match status" value="1"/>
</dbReference>
<protein>
    <submittedName>
        <fullName evidence="5">Mannitol dehydrogenase family protein</fullName>
    </submittedName>
</protein>
<name>A0A563D9S3_9FLAO</name>
<feature type="domain" description="Mannitol dehydrogenase N-terminal" evidence="3">
    <location>
        <begin position="16"/>
        <end position="266"/>
    </location>
</feature>
<evidence type="ECO:0000259" key="4">
    <source>
        <dbReference type="Pfam" id="PF08125"/>
    </source>
</evidence>
<sequence>MEFIKSNFEPSAINCGILHIGVGNFHRAHQAYYINQLLEFKDQNQWGICGVGLLPSDKKLMDALHSQNLAYTLTVCGRNGDKKVYEINSIQELIWGIENPEAVLNKIADESIQIISLTITEGGYNIDKENGNFDINEEQIKHDLENPQNPRTIFGFISEGLRRRKEKCNKGLTILSCDNLQHNGNTARKAFLTFIQAQDSELAPWVEQKVTFPNSMVDRITPVTTVEDISKLNNLSGMEDKAPVYCEDFIQWVIEDNFAEGRPNLERVGVEFTQEVDIYENMKLSLLNASHTLLSYPAFLKGFRKVDEAMHDEDILEYVKEFMNEDITPYVPAPPNTNLEDYKKILIERFSNHAVSDQVSRLCADGVSKFSVYIVPNLIKMIEDRKDLKRIAFLVASYRHYLKYKVDDKGNSYEINEPWLSNEDQKNIESSNVLDFLNISPFKSCNLIEKDSFIDSYIIYAENINKNGMSIELNKLIHKQ</sequence>
<feature type="domain" description="Mannitol dehydrogenase C-terminal" evidence="4">
    <location>
        <begin position="276"/>
        <end position="439"/>
    </location>
</feature>